<feature type="compositionally biased region" description="Basic and acidic residues" evidence="1">
    <location>
        <begin position="39"/>
        <end position="64"/>
    </location>
</feature>
<dbReference type="Proteomes" id="UP001369815">
    <property type="component" value="Unassembled WGS sequence"/>
</dbReference>
<dbReference type="Pfam" id="PF11915">
    <property type="entry name" value="DUF3433"/>
    <property type="match status" value="2"/>
</dbReference>
<evidence type="ECO:0000313" key="4">
    <source>
        <dbReference type="Proteomes" id="UP001369815"/>
    </source>
</evidence>
<feature type="transmembrane region" description="Helical" evidence="2">
    <location>
        <begin position="465"/>
        <end position="486"/>
    </location>
</feature>
<feature type="compositionally biased region" description="Basic and acidic residues" evidence="1">
    <location>
        <begin position="72"/>
        <end position="81"/>
    </location>
</feature>
<protein>
    <submittedName>
        <fullName evidence="3">Uncharacterized protein</fullName>
    </submittedName>
</protein>
<evidence type="ECO:0000256" key="1">
    <source>
        <dbReference type="SAM" id="MobiDB-lite"/>
    </source>
</evidence>
<feature type="compositionally biased region" description="Polar residues" evidence="1">
    <location>
        <begin position="82"/>
        <end position="101"/>
    </location>
</feature>
<keyword evidence="2" id="KW-0472">Membrane</keyword>
<reference evidence="3 4" key="1">
    <citation type="journal article" date="2024" name="Front Chem Biol">
        <title>Unveiling the potential of Daldinia eschscholtzii MFLUCC 19-0629 through bioactivity and bioinformatics studies for enhanced sustainable agriculture production.</title>
        <authorList>
            <person name="Brooks S."/>
            <person name="Weaver J.A."/>
            <person name="Klomchit A."/>
            <person name="Alharthi S.A."/>
            <person name="Onlamun T."/>
            <person name="Nurani R."/>
            <person name="Vong T.K."/>
            <person name="Alberti F."/>
            <person name="Greco C."/>
        </authorList>
    </citation>
    <scope>NUCLEOTIDE SEQUENCE [LARGE SCALE GENOMIC DNA]</scope>
    <source>
        <strain evidence="3">MFLUCC 19-0629</strain>
    </source>
</reference>
<feature type="compositionally biased region" description="Acidic residues" evidence="1">
    <location>
        <begin position="439"/>
        <end position="448"/>
    </location>
</feature>
<feature type="transmembrane region" description="Helical" evidence="2">
    <location>
        <begin position="590"/>
        <end position="610"/>
    </location>
</feature>
<feature type="compositionally biased region" description="Polar residues" evidence="1">
    <location>
        <begin position="18"/>
        <end position="30"/>
    </location>
</feature>
<feature type="region of interest" description="Disordered" evidence="1">
    <location>
        <begin position="200"/>
        <end position="307"/>
    </location>
</feature>
<keyword evidence="2" id="KW-1133">Transmembrane helix</keyword>
<dbReference type="EMBL" id="JBANMG010000003">
    <property type="protein sequence ID" value="KAK6955056.1"/>
    <property type="molecule type" value="Genomic_DNA"/>
</dbReference>
<feature type="region of interest" description="Disordered" evidence="1">
    <location>
        <begin position="426"/>
        <end position="450"/>
    </location>
</feature>
<keyword evidence="2" id="KW-0812">Transmembrane</keyword>
<feature type="transmembrane region" description="Helical" evidence="2">
    <location>
        <begin position="762"/>
        <end position="787"/>
    </location>
</feature>
<evidence type="ECO:0000313" key="3">
    <source>
        <dbReference type="EMBL" id="KAK6955056.1"/>
    </source>
</evidence>
<proteinExistence type="predicted"/>
<gene>
    <name evidence="3" type="ORF">Daesc_002686</name>
</gene>
<organism evidence="3 4">
    <name type="scientific">Daldinia eschscholtzii</name>
    <dbReference type="NCBI Taxonomy" id="292717"/>
    <lineage>
        <taxon>Eukaryota</taxon>
        <taxon>Fungi</taxon>
        <taxon>Dikarya</taxon>
        <taxon>Ascomycota</taxon>
        <taxon>Pezizomycotina</taxon>
        <taxon>Sordariomycetes</taxon>
        <taxon>Xylariomycetidae</taxon>
        <taxon>Xylariales</taxon>
        <taxon>Hypoxylaceae</taxon>
        <taxon>Daldinia</taxon>
    </lineage>
</organism>
<feature type="transmembrane region" description="Helical" evidence="2">
    <location>
        <begin position="856"/>
        <end position="882"/>
    </location>
</feature>
<feature type="transmembrane region" description="Helical" evidence="2">
    <location>
        <begin position="722"/>
        <end position="742"/>
    </location>
</feature>
<keyword evidence="4" id="KW-1185">Reference proteome</keyword>
<dbReference type="AlphaFoldDB" id="A0AAX6MRB9"/>
<feature type="transmembrane region" description="Helical" evidence="2">
    <location>
        <begin position="133"/>
        <end position="154"/>
    </location>
</feature>
<dbReference type="PANTHER" id="PTHR37544">
    <property type="entry name" value="SPRAY-RELATED"/>
    <property type="match status" value="1"/>
</dbReference>
<dbReference type="InterPro" id="IPR021840">
    <property type="entry name" value="DUF3433"/>
</dbReference>
<feature type="transmembrane region" description="Helical" evidence="2">
    <location>
        <begin position="825"/>
        <end position="844"/>
    </location>
</feature>
<feature type="region of interest" description="Disordered" evidence="1">
    <location>
        <begin position="1"/>
        <end position="101"/>
    </location>
</feature>
<evidence type="ECO:0000256" key="2">
    <source>
        <dbReference type="SAM" id="Phobius"/>
    </source>
</evidence>
<dbReference type="PANTHER" id="PTHR37544:SF3">
    <property type="entry name" value="SPRAY"/>
    <property type="match status" value="1"/>
</dbReference>
<sequence>MSHITTAPRTDRVAFNALPQSHAQNVSSGRSDGLYDNDNDYHDDTTQLHERRYDGDDPLYERRHGNGSARSSSEEEGHPNRSGDQSWRSRGTDYTQVPTSYKPNMITQSETTLVIVPEIDRERPNYKPSALRWPFLIVLLLVVSTLIGMIVWALNALPVLNNDLNILSEGSHKREVQEVPSYTVVRVAFTEIRAINVPSRLKNRADDTSESPDSPTSEEDAAPTVPATPTGDDFGKIGDQTITEPAEPTTTPPPADDTSKPKISTPDDPAYSKPSEDFGHVGGPVTISEDKPTSLFLPGTSNYGDIGSKTVTEGTPEPDHDDIESTSFYESKGSTDHGNLGEITISETVTRTPTVVTPTFVTPTVTIITNSEGVTVTSTSIPEPVSTPHTITLTDSQGQPTATQETSILVTPSIVTRIDSIGKPTATETLYPVIPPPSEDNDDDDDGGNNDNVVTRVYHINHVQYFIGSFLPTLLAIALAIPVRILDVNAKILQPWHELAHDRGVSGKESLCLNTSGLQSIAASLRSLVGGQALVFLTTMLMIASTLLIPISAEAVKFDLRGIGCVAGSGNASNCAYVLSVFDQAAKGTAVLLGFMALAIVMLLIVLARWRSGISTNPWSICGTASLSLNPDVRHLFTSLPAGIDAGKMPKRLLESVLEDRWFKLGYFYGPNGTVEYGVMLREDGYGNKHVLDKAGGEEEPPDHHAVPTKPKHHLPFLMLGYVGRGLFLFILCGLLGLIIYYNTTGGDTPFERFMDSESFGVRFLFTTFGVVISFFWASFFSSIAILSPYQLLANSPQHARRSILLAPPTNAFSGLLSSVRRRHVFLAVVASTSILSEFLTIFLSNIPYRVTQTFLLHQVCTWSAVGILCIMVIVVVASFFITWPHMPVDPSTIAGAMYYICDSWMLSRFEGISTLKREDRDWRVNEMGLKYEFGEIRGVSGIARIGVDASSSGDMGWA</sequence>
<comment type="caution">
    <text evidence="3">The sequence shown here is derived from an EMBL/GenBank/DDBJ whole genome shotgun (WGS) entry which is preliminary data.</text>
</comment>
<accession>A0AAX6MRB9</accession>
<name>A0AAX6MRB9_9PEZI</name>
<feature type="transmembrane region" description="Helical" evidence="2">
    <location>
        <begin position="533"/>
        <end position="553"/>
    </location>
</feature>